<feature type="domain" description="Ribosome maturation protein SDO1/SBDS N-terminal" evidence="1">
    <location>
        <begin position="6"/>
        <end position="96"/>
    </location>
</feature>
<evidence type="ECO:0000313" key="3">
    <source>
        <dbReference type="EMBL" id="KAG7846596.1"/>
    </source>
</evidence>
<name>A0AAN6DEB5_PICAN</name>
<organism evidence="2 4">
    <name type="scientific">Pichia angusta</name>
    <name type="common">Yeast</name>
    <name type="synonym">Hansenula polymorpha</name>
    <dbReference type="NCBI Taxonomy" id="870730"/>
    <lineage>
        <taxon>Eukaryota</taxon>
        <taxon>Fungi</taxon>
        <taxon>Dikarya</taxon>
        <taxon>Ascomycota</taxon>
        <taxon>Saccharomycotina</taxon>
        <taxon>Pichiomycetes</taxon>
        <taxon>Pichiales</taxon>
        <taxon>Pichiaceae</taxon>
        <taxon>Ogataea</taxon>
    </lineage>
</organism>
<dbReference type="Proteomes" id="UP001197328">
    <property type="component" value="Unassembled WGS sequence"/>
</dbReference>
<dbReference type="EMBL" id="JAHLVD010000012">
    <property type="protein sequence ID" value="KAG7846596.1"/>
    <property type="molecule type" value="Genomic_DNA"/>
</dbReference>
<dbReference type="InterPro" id="IPR036786">
    <property type="entry name" value="Ribosome_mat_SBDS_N_sf"/>
</dbReference>
<evidence type="ECO:0000313" key="2">
    <source>
        <dbReference type="EMBL" id="KAG7818116.1"/>
    </source>
</evidence>
<protein>
    <recommendedName>
        <fullName evidence="1">Ribosome maturation protein SDO1/SBDS N-terminal domain-containing protein</fullName>
    </recommendedName>
</protein>
<evidence type="ECO:0000259" key="1">
    <source>
        <dbReference type="Pfam" id="PF01172"/>
    </source>
</evidence>
<proteinExistence type="predicted"/>
<dbReference type="AlphaFoldDB" id="A0AAN6DEB5"/>
<evidence type="ECO:0000313" key="4">
    <source>
        <dbReference type="Proteomes" id="UP001196530"/>
    </source>
</evidence>
<dbReference type="RefSeq" id="XP_043059370.1">
    <property type="nucleotide sequence ID" value="XM_043203669.1"/>
</dbReference>
<evidence type="ECO:0000313" key="5">
    <source>
        <dbReference type="Proteomes" id="UP001197328"/>
    </source>
</evidence>
<gene>
    <name evidence="2" type="ORF">KL928_003117</name>
    <name evidence="3" type="ORF">KL940_004194</name>
</gene>
<reference evidence="2 5" key="1">
    <citation type="journal article" date="2021" name="G3 (Bethesda)">
        <title>Genomic diversity, chromosomal rearrangements, and interspecies hybridization in the ogataea polymorpha species complex.</title>
        <authorList>
            <person name="Hanson S.J."/>
            <person name="Cinneide E.O."/>
            <person name="Salzberg L.I."/>
            <person name="Wolfe K.H."/>
            <person name="McGowan J."/>
            <person name="Fitzpatrick D.A."/>
            <person name="Matlin K."/>
        </authorList>
    </citation>
    <scope>NUCLEOTIDE SEQUENCE</scope>
    <source>
        <strain evidence="3">51-138</strain>
        <strain evidence="2">61-244</strain>
    </source>
</reference>
<dbReference type="SUPFAM" id="SSF89895">
    <property type="entry name" value="FYSH domain"/>
    <property type="match status" value="1"/>
</dbReference>
<sequence length="115" mass="12847">MTGPYKLFYKGNSKDFVVFIDDKDAYEKYAHKNDHSIPLTDVVSNFDIYTNQMGQGSTGKLEKASQADLSVEFGEVKHAEDVLPIILQKGEILNSTGVDHKKWSSTNDSNGFNAR</sequence>
<dbReference type="EMBL" id="JAHLUX010000006">
    <property type="protein sequence ID" value="KAG7818116.1"/>
    <property type="molecule type" value="Genomic_DNA"/>
</dbReference>
<comment type="caution">
    <text evidence="2">The sequence shown here is derived from an EMBL/GenBank/DDBJ whole genome shotgun (WGS) entry which is preliminary data.</text>
</comment>
<keyword evidence="5" id="KW-1185">Reference proteome</keyword>
<dbReference type="Proteomes" id="UP001196530">
    <property type="component" value="Unassembled WGS sequence"/>
</dbReference>
<dbReference type="InterPro" id="IPR019783">
    <property type="entry name" value="SDO1/SBDS_N"/>
</dbReference>
<accession>A0AAN6DEB5</accession>
<dbReference type="Pfam" id="PF01172">
    <property type="entry name" value="SBDS_N"/>
    <property type="match status" value="1"/>
</dbReference>
<dbReference type="GeneID" id="66127168"/>
<dbReference type="Gene3D" id="3.30.1250.10">
    <property type="entry name" value="Ribosome maturation protein SBDS, N-terminal domain"/>
    <property type="match status" value="1"/>
</dbReference>